<evidence type="ECO:0000256" key="7">
    <source>
        <dbReference type="ARBA" id="ARBA00023284"/>
    </source>
</evidence>
<dbReference type="PIRSF" id="PIRSF000350">
    <property type="entry name" value="Mercury_reductase_MerA"/>
    <property type="match status" value="1"/>
</dbReference>
<evidence type="ECO:0000313" key="15">
    <source>
        <dbReference type="Proteomes" id="UP000284842"/>
    </source>
</evidence>
<feature type="binding site" evidence="9">
    <location>
        <begin position="215"/>
        <end position="222"/>
    </location>
    <ligand>
        <name>NAD(+)</name>
        <dbReference type="ChEBI" id="CHEBI:57540"/>
    </ligand>
</feature>
<dbReference type="FunCoup" id="A0A409W327">
    <property type="interactions" value="406"/>
</dbReference>
<keyword evidence="7 11" id="KW-0676">Redox-active center</keyword>
<keyword evidence="15" id="KW-1185">Reference proteome</keyword>
<evidence type="ECO:0000256" key="4">
    <source>
        <dbReference type="ARBA" id="ARBA00023002"/>
    </source>
</evidence>
<dbReference type="InterPro" id="IPR012999">
    <property type="entry name" value="Pyr_OxRdtase_I_AS"/>
</dbReference>
<feature type="domain" description="FAD/NAD(P)-binding" evidence="13">
    <location>
        <begin position="34"/>
        <end position="364"/>
    </location>
</feature>
<dbReference type="FunFam" id="3.30.390.30:FF:000001">
    <property type="entry name" value="Dihydrolipoyl dehydrogenase"/>
    <property type="match status" value="1"/>
</dbReference>
<gene>
    <name evidence="14" type="ORF">CVT24_000195</name>
</gene>
<dbReference type="InterPro" id="IPR036188">
    <property type="entry name" value="FAD/NAD-bd_sf"/>
</dbReference>
<dbReference type="GO" id="GO:0006103">
    <property type="term" value="P:2-oxoglutarate metabolic process"/>
    <property type="evidence" value="ECO:0007669"/>
    <property type="project" value="TreeGrafter"/>
</dbReference>
<evidence type="ECO:0000256" key="8">
    <source>
        <dbReference type="PIRSR" id="PIRSR000350-2"/>
    </source>
</evidence>
<dbReference type="InterPro" id="IPR001100">
    <property type="entry name" value="Pyr_nuc-diS_OxRdtase"/>
</dbReference>
<evidence type="ECO:0000313" key="14">
    <source>
        <dbReference type="EMBL" id="PPQ72921.1"/>
    </source>
</evidence>
<feature type="binding site" evidence="9">
    <location>
        <position position="349"/>
    </location>
    <ligand>
        <name>FAD</name>
        <dbReference type="ChEBI" id="CHEBI:57692"/>
    </ligand>
</feature>
<dbReference type="InterPro" id="IPR023753">
    <property type="entry name" value="FAD/NAD-binding_dom"/>
</dbReference>
<dbReference type="PROSITE" id="PS00076">
    <property type="entry name" value="PYRIDINE_REDOX_1"/>
    <property type="match status" value="1"/>
</dbReference>
<comment type="catalytic activity">
    <reaction evidence="11">
        <text>N(6)-[(R)-dihydrolipoyl]-L-lysyl-[protein] + NAD(+) = N(6)-[(R)-lipoyl]-L-lysyl-[protein] + NADH + H(+)</text>
        <dbReference type="Rhea" id="RHEA:15045"/>
        <dbReference type="Rhea" id="RHEA-COMP:10474"/>
        <dbReference type="Rhea" id="RHEA-COMP:10475"/>
        <dbReference type="ChEBI" id="CHEBI:15378"/>
        <dbReference type="ChEBI" id="CHEBI:57540"/>
        <dbReference type="ChEBI" id="CHEBI:57945"/>
        <dbReference type="ChEBI" id="CHEBI:83099"/>
        <dbReference type="ChEBI" id="CHEBI:83100"/>
        <dbReference type="EC" id="1.8.1.4"/>
    </reaction>
</comment>
<keyword evidence="2 11" id="KW-0285">Flavoprotein</keyword>
<keyword evidence="6" id="KW-1015">Disulfide bond</keyword>
<feature type="binding site" evidence="9">
    <location>
        <begin position="355"/>
        <end position="358"/>
    </location>
    <ligand>
        <name>FAD</name>
        <dbReference type="ChEBI" id="CHEBI:57692"/>
    </ligand>
</feature>
<evidence type="ECO:0000259" key="12">
    <source>
        <dbReference type="Pfam" id="PF02852"/>
    </source>
</evidence>
<dbReference type="AlphaFoldDB" id="A0A409W327"/>
<feature type="binding site" evidence="9">
    <location>
        <begin position="176"/>
        <end position="178"/>
    </location>
    <ligand>
        <name>FAD</name>
        <dbReference type="ChEBI" id="CHEBI:57692"/>
    </ligand>
</feature>
<feature type="binding site" evidence="9">
    <location>
        <position position="308"/>
    </location>
    <ligand>
        <name>NAD(+)</name>
        <dbReference type="ChEBI" id="CHEBI:57540"/>
    </ligand>
</feature>
<dbReference type="InterPro" id="IPR016156">
    <property type="entry name" value="FAD/NAD-linked_Rdtase_dimer_sf"/>
</dbReference>
<dbReference type="FunFam" id="3.50.50.60:FF:000001">
    <property type="entry name" value="Dihydrolipoyl dehydrogenase, mitochondrial"/>
    <property type="match status" value="1"/>
</dbReference>
<protein>
    <recommendedName>
        <fullName evidence="11">Dihydrolipoyl dehydrogenase</fullName>
        <ecNumber evidence="11">1.8.1.4</ecNumber>
    </recommendedName>
</protein>
<comment type="similarity">
    <text evidence="1 11">Belongs to the class-I pyridine nucleotide-disulfide oxidoreductase family.</text>
</comment>
<dbReference type="InParanoid" id="A0A409W327"/>
<proteinExistence type="inferred from homology"/>
<accession>A0A409W327</accession>
<dbReference type="Gene3D" id="3.50.50.60">
    <property type="entry name" value="FAD/NAD(P)-binding domain"/>
    <property type="match status" value="2"/>
</dbReference>
<dbReference type="Pfam" id="PF02852">
    <property type="entry name" value="Pyr_redox_dim"/>
    <property type="match status" value="1"/>
</dbReference>
<dbReference type="STRING" id="181874.A0A409W327"/>
<dbReference type="InterPro" id="IPR004099">
    <property type="entry name" value="Pyr_nucl-diS_OxRdtase_dimer"/>
</dbReference>
<comment type="caution">
    <text evidence="14">The sequence shown here is derived from an EMBL/GenBank/DDBJ whole genome shotgun (WGS) entry which is preliminary data.</text>
</comment>
<keyword evidence="5 9" id="KW-0520">NAD</keyword>
<dbReference type="GO" id="GO:0050660">
    <property type="term" value="F:flavin adenine dinucleotide binding"/>
    <property type="evidence" value="ECO:0007669"/>
    <property type="project" value="InterPro"/>
</dbReference>
<dbReference type="InterPro" id="IPR006258">
    <property type="entry name" value="Lipoamide_DH"/>
</dbReference>
<keyword evidence="9" id="KW-0547">Nucleotide-binding</keyword>
<dbReference type="GO" id="GO:0004148">
    <property type="term" value="F:dihydrolipoyl dehydrogenase (NADH) activity"/>
    <property type="evidence" value="ECO:0007669"/>
    <property type="project" value="UniProtKB-EC"/>
</dbReference>
<comment type="miscellaneous">
    <text evidence="11">The active site is a redox-active disulfide bond.</text>
</comment>
<sequence>MLHLRRVAQKNATRVGKRAVGSSMRGLATSAEPYDVVVIGGGPGGYVAAIKAAQLGLRTACVEKRGALGGTCLNVGCIPSKAMLNNSHLYHQAQHDFARRGIDVSEVKLNLPKMLEAKTNAVTGLTKGIEMLFRQNKVDYIKGTASFVSSTKLAIEPIDSSSAASEIEAKNIVIATGSEVAPFPGGAIEIDEEQIVSSTGALELKQVPGKMVVIGGGIIGLEMGSVWSRLGAEVTVVEFLNGIGGAGIDEEIAKNFQRTLTKQGLKFKLNTKVLSAEKKDGKVYLQAESAKDGKAETLEADVVLVAVGRRPYTQGLNLEAAGVEIDNKGRVVIDDQFTTSVKNIKCIGDVTFGPMLAHKAEEEGIAAVEFLKSGHGHVNYAAIPSVVYTHPEVAWVGKTEQDLKSEGVKYKVGKFSFAANSRAKTNLDTEGFVKFLTEAETDRILGVHIIGPNAGEMIAEGVLALEYGASAEDVARTTHAHPTLSEAFKEAAMAAYGKPIHM</sequence>
<evidence type="ECO:0000256" key="1">
    <source>
        <dbReference type="ARBA" id="ARBA00007532"/>
    </source>
</evidence>
<evidence type="ECO:0000256" key="9">
    <source>
        <dbReference type="PIRSR" id="PIRSR000350-3"/>
    </source>
</evidence>
<dbReference type="PANTHER" id="PTHR22912">
    <property type="entry name" value="DISULFIDE OXIDOREDUCTASE"/>
    <property type="match status" value="1"/>
</dbReference>
<name>A0A409W327_9AGAR</name>
<feature type="active site" description="Proton acceptor" evidence="8">
    <location>
        <position position="481"/>
    </location>
</feature>
<organism evidence="14 15">
    <name type="scientific">Panaeolus cyanescens</name>
    <dbReference type="NCBI Taxonomy" id="181874"/>
    <lineage>
        <taxon>Eukaryota</taxon>
        <taxon>Fungi</taxon>
        <taxon>Dikarya</taxon>
        <taxon>Basidiomycota</taxon>
        <taxon>Agaricomycotina</taxon>
        <taxon>Agaricomycetes</taxon>
        <taxon>Agaricomycetidae</taxon>
        <taxon>Agaricales</taxon>
        <taxon>Agaricineae</taxon>
        <taxon>Galeropsidaceae</taxon>
        <taxon>Panaeolus</taxon>
    </lineage>
</organism>
<dbReference type="GO" id="GO:0045252">
    <property type="term" value="C:oxoglutarate dehydrogenase complex"/>
    <property type="evidence" value="ECO:0007669"/>
    <property type="project" value="TreeGrafter"/>
</dbReference>
<dbReference type="EC" id="1.8.1.4" evidence="11"/>
<dbReference type="Proteomes" id="UP000284842">
    <property type="component" value="Unassembled WGS sequence"/>
</dbReference>
<dbReference type="Pfam" id="PF07992">
    <property type="entry name" value="Pyr_redox_2"/>
    <property type="match status" value="1"/>
</dbReference>
<evidence type="ECO:0000256" key="10">
    <source>
        <dbReference type="PIRSR" id="PIRSR000350-4"/>
    </source>
</evidence>
<dbReference type="PRINTS" id="PR00368">
    <property type="entry name" value="FADPNR"/>
</dbReference>
<evidence type="ECO:0000259" key="13">
    <source>
        <dbReference type="Pfam" id="PF07992"/>
    </source>
</evidence>
<dbReference type="SUPFAM" id="SSF55424">
    <property type="entry name" value="FAD/NAD-linked reductases, dimerisation (C-terminal) domain"/>
    <property type="match status" value="1"/>
</dbReference>
<evidence type="ECO:0000256" key="2">
    <source>
        <dbReference type="ARBA" id="ARBA00022630"/>
    </source>
</evidence>
<dbReference type="InterPro" id="IPR050151">
    <property type="entry name" value="Class-I_Pyr_Nuc-Dis_Oxidored"/>
</dbReference>
<feature type="domain" description="Pyridine nucleotide-disulphide oxidoreductase dimerisation" evidence="12">
    <location>
        <begin position="383"/>
        <end position="492"/>
    </location>
</feature>
<feature type="binding site" evidence="9">
    <location>
        <position position="238"/>
    </location>
    <ligand>
        <name>NAD(+)</name>
        <dbReference type="ChEBI" id="CHEBI:57540"/>
    </ligand>
</feature>
<dbReference type="EMBL" id="NHTK01005845">
    <property type="protein sequence ID" value="PPQ72921.1"/>
    <property type="molecule type" value="Genomic_DNA"/>
</dbReference>
<dbReference type="PANTHER" id="PTHR22912:SF151">
    <property type="entry name" value="DIHYDROLIPOYL DEHYDROGENASE, MITOCHONDRIAL"/>
    <property type="match status" value="1"/>
</dbReference>
<feature type="binding site" evidence="9">
    <location>
        <position position="81"/>
    </location>
    <ligand>
        <name>FAD</name>
        <dbReference type="ChEBI" id="CHEBI:57692"/>
    </ligand>
</feature>
<keyword evidence="4 11" id="KW-0560">Oxidoreductase</keyword>
<comment type="cofactor">
    <cofactor evidence="9 11">
        <name>FAD</name>
        <dbReference type="ChEBI" id="CHEBI:57692"/>
    </cofactor>
    <text evidence="9 11">Binds 1 FAD per subunit.</text>
</comment>
<evidence type="ECO:0000256" key="3">
    <source>
        <dbReference type="ARBA" id="ARBA00022827"/>
    </source>
</evidence>
<evidence type="ECO:0000256" key="6">
    <source>
        <dbReference type="ARBA" id="ARBA00023157"/>
    </source>
</evidence>
<dbReference type="GO" id="GO:0005739">
    <property type="term" value="C:mitochondrion"/>
    <property type="evidence" value="ECO:0007669"/>
    <property type="project" value="TreeGrafter"/>
</dbReference>
<reference evidence="14 15" key="1">
    <citation type="journal article" date="2018" name="Evol. Lett.">
        <title>Horizontal gene cluster transfer increased hallucinogenic mushroom diversity.</title>
        <authorList>
            <person name="Reynolds H.T."/>
            <person name="Vijayakumar V."/>
            <person name="Gluck-Thaler E."/>
            <person name="Korotkin H.B."/>
            <person name="Matheny P.B."/>
            <person name="Slot J.C."/>
        </authorList>
    </citation>
    <scope>NUCLEOTIDE SEQUENCE [LARGE SCALE GENOMIC DNA]</scope>
    <source>
        <strain evidence="14 15">2629</strain>
    </source>
</reference>
<dbReference type="Gene3D" id="3.30.390.30">
    <property type="match status" value="1"/>
</dbReference>
<evidence type="ECO:0000256" key="5">
    <source>
        <dbReference type="ARBA" id="ARBA00023027"/>
    </source>
</evidence>
<dbReference type="NCBIfam" id="TIGR01350">
    <property type="entry name" value="lipoamide_DH"/>
    <property type="match status" value="1"/>
</dbReference>
<feature type="disulfide bond" description="Redox-active" evidence="10">
    <location>
        <begin position="72"/>
        <end position="77"/>
    </location>
</feature>
<evidence type="ECO:0000256" key="11">
    <source>
        <dbReference type="RuleBase" id="RU003692"/>
    </source>
</evidence>
<keyword evidence="3 9" id="KW-0274">FAD</keyword>
<dbReference type="OrthoDB" id="361797at2759"/>
<dbReference type="PRINTS" id="PR00411">
    <property type="entry name" value="PNDRDTASEI"/>
</dbReference>
<dbReference type="SUPFAM" id="SSF51905">
    <property type="entry name" value="FAD/NAD(P)-binding domain"/>
    <property type="match status" value="1"/>
</dbReference>